<evidence type="ECO:0000313" key="3">
    <source>
        <dbReference type="Proteomes" id="UP001296104"/>
    </source>
</evidence>
<feature type="region of interest" description="Disordered" evidence="1">
    <location>
        <begin position="102"/>
        <end position="170"/>
    </location>
</feature>
<reference evidence="2" key="1">
    <citation type="submission" date="2023-11" db="EMBL/GenBank/DDBJ databases">
        <authorList>
            <person name="Alioto T."/>
            <person name="Alioto T."/>
            <person name="Gomez Garrido J."/>
        </authorList>
    </citation>
    <scope>NUCLEOTIDE SEQUENCE</scope>
</reference>
<feature type="compositionally biased region" description="Low complexity" evidence="1">
    <location>
        <begin position="131"/>
        <end position="152"/>
    </location>
</feature>
<feature type="compositionally biased region" description="Low complexity" evidence="1">
    <location>
        <begin position="103"/>
        <end position="112"/>
    </location>
</feature>
<dbReference type="EMBL" id="CAVMBE010000124">
    <property type="protein sequence ID" value="CAK4034576.1"/>
    <property type="molecule type" value="Genomic_DNA"/>
</dbReference>
<organism evidence="2 3">
    <name type="scientific">Lecanosticta acicola</name>
    <dbReference type="NCBI Taxonomy" id="111012"/>
    <lineage>
        <taxon>Eukaryota</taxon>
        <taxon>Fungi</taxon>
        <taxon>Dikarya</taxon>
        <taxon>Ascomycota</taxon>
        <taxon>Pezizomycotina</taxon>
        <taxon>Dothideomycetes</taxon>
        <taxon>Dothideomycetidae</taxon>
        <taxon>Mycosphaerellales</taxon>
        <taxon>Mycosphaerellaceae</taxon>
        <taxon>Lecanosticta</taxon>
    </lineage>
</organism>
<evidence type="ECO:0000313" key="2">
    <source>
        <dbReference type="EMBL" id="CAK4034576.1"/>
    </source>
</evidence>
<dbReference type="Proteomes" id="UP001296104">
    <property type="component" value="Unassembled WGS sequence"/>
</dbReference>
<evidence type="ECO:0000256" key="1">
    <source>
        <dbReference type="SAM" id="MobiDB-lite"/>
    </source>
</evidence>
<accession>A0AAI8Z8V0</accession>
<protein>
    <submittedName>
        <fullName evidence="2">Uncharacterized protein</fullName>
    </submittedName>
</protein>
<sequence length="360" mass="39873">MAPHRWSDYERHVLHIGYGEFNLSNAEMENVFRHLCAANWPNGTPAGRRLGDEWNTRNHPTRAARWRDYIDRPSYNAAQQAERAQVRNDIITARVQVRQTQGSTALPAATAPAAPPALVPAPANPQPPATAPTTSTSTSVGAPVVPVTPSESSESDNENEQGHHPSYQPLQQTRPLSMIHSCEIWHSGQIPHYNPLQGVGAIAQGTRLYRCGGPVQRVFFQNHFDIMTCWKDTCTYCGGPANEDQQAKLDAARAAENNRNINIDASPYQGLPFIHGGRDTQTDEEYTRWFKPGGTPTAVPEDTLRANIVFDNRQQQPFGGECGLRRTLICDRALCDVCLDWEQQEDAALDAEIADARSDL</sequence>
<name>A0AAI8Z8V0_9PEZI</name>
<keyword evidence="3" id="KW-1185">Reference proteome</keyword>
<dbReference type="AlphaFoldDB" id="A0AAI8Z8V0"/>
<comment type="caution">
    <text evidence="2">The sequence shown here is derived from an EMBL/GenBank/DDBJ whole genome shotgun (WGS) entry which is preliminary data.</text>
</comment>
<feature type="compositionally biased region" description="Pro residues" evidence="1">
    <location>
        <begin position="113"/>
        <end position="130"/>
    </location>
</feature>
<proteinExistence type="predicted"/>
<gene>
    <name evidence="2" type="ORF">LECACI_7A009734</name>
</gene>